<evidence type="ECO:0000256" key="1">
    <source>
        <dbReference type="PROSITE-ProRule" id="PRU00023"/>
    </source>
</evidence>
<keyword evidence="3" id="KW-1185">Reference proteome</keyword>
<dbReference type="PANTHER" id="PTHR46224:SF6">
    <property type="entry name" value="ANKYRIN REPEAT FAMILY PROTEIN"/>
    <property type="match status" value="1"/>
</dbReference>
<dbReference type="InterPro" id="IPR002110">
    <property type="entry name" value="Ankyrin_rpt"/>
</dbReference>
<feature type="repeat" description="ANK" evidence="1">
    <location>
        <begin position="33"/>
        <end position="65"/>
    </location>
</feature>
<dbReference type="InterPro" id="IPR036770">
    <property type="entry name" value="Ankyrin_rpt-contain_sf"/>
</dbReference>
<dbReference type="InterPro" id="IPR051616">
    <property type="entry name" value="Cul2-RING_E3_ligase_SR"/>
</dbReference>
<dbReference type="PROSITE" id="PS50088">
    <property type="entry name" value="ANK_REPEAT"/>
    <property type="match status" value="3"/>
</dbReference>
<organism evidence="2 3">
    <name type="scientific">Lepraria neglecta</name>
    <dbReference type="NCBI Taxonomy" id="209136"/>
    <lineage>
        <taxon>Eukaryota</taxon>
        <taxon>Fungi</taxon>
        <taxon>Dikarya</taxon>
        <taxon>Ascomycota</taxon>
        <taxon>Pezizomycotina</taxon>
        <taxon>Lecanoromycetes</taxon>
        <taxon>OSLEUM clade</taxon>
        <taxon>Lecanoromycetidae</taxon>
        <taxon>Lecanorales</taxon>
        <taxon>Lecanorineae</taxon>
        <taxon>Stereocaulaceae</taxon>
        <taxon>Lepraria</taxon>
    </lineage>
</organism>
<protein>
    <recommendedName>
        <fullName evidence="4">Ankyrin repeat protein</fullName>
    </recommendedName>
</protein>
<dbReference type="Pfam" id="PF13637">
    <property type="entry name" value="Ank_4"/>
    <property type="match status" value="1"/>
</dbReference>
<feature type="repeat" description="ANK" evidence="1">
    <location>
        <begin position="66"/>
        <end position="98"/>
    </location>
</feature>
<evidence type="ECO:0008006" key="4">
    <source>
        <dbReference type="Google" id="ProtNLM"/>
    </source>
</evidence>
<dbReference type="PANTHER" id="PTHR46224">
    <property type="entry name" value="ANKYRIN REPEAT FAMILY PROTEIN"/>
    <property type="match status" value="1"/>
</dbReference>
<gene>
    <name evidence="2" type="ORF">OEA41_009781</name>
</gene>
<reference evidence="2" key="1">
    <citation type="submission" date="2022-11" db="EMBL/GenBank/DDBJ databases">
        <title>Chromosomal genome sequence assembly and mating type (MAT) locus characterization of the leprose asexual lichenized fungus Lepraria neglecta (Nyl.) Erichsen.</title>
        <authorList>
            <person name="Allen J.L."/>
            <person name="Pfeffer B."/>
        </authorList>
    </citation>
    <scope>NUCLEOTIDE SEQUENCE</scope>
    <source>
        <strain evidence="2">Allen 5258</strain>
    </source>
</reference>
<proteinExistence type="predicted"/>
<name>A0AAD9YWJ8_9LECA</name>
<sequence>MKEDQDTGISSHRTSAMLYLLQKGLNINAQADCGSTALQYACESGQQEMIQFLLQRGAVVPKTNHSYEKAHHTAARSGDTSVAKMLLNAGLPIDSKDNKEHTPLIMAVKYEKASMIELSLKSGADTEVQGIFYWLWPLCTAAYNDTPAIIESLLIFGASIESGGDHGQTPLTIAVSWGETLAAKALLDGGANVYAAMYGHGLTAIMFVAEHDRCPRIGKHSLKQCNCCSGTTKRADMIELLCKGGADLSLVTIRGHSALDYAKSNKSLERDDLIKILEKYGAT</sequence>
<accession>A0AAD9YWJ8</accession>
<dbReference type="PROSITE" id="PS50297">
    <property type="entry name" value="ANK_REP_REGION"/>
    <property type="match status" value="2"/>
</dbReference>
<evidence type="ECO:0000313" key="2">
    <source>
        <dbReference type="EMBL" id="KAK3166656.1"/>
    </source>
</evidence>
<comment type="caution">
    <text evidence="2">The sequence shown here is derived from an EMBL/GenBank/DDBJ whole genome shotgun (WGS) entry which is preliminary data.</text>
</comment>
<dbReference type="SUPFAM" id="SSF48403">
    <property type="entry name" value="Ankyrin repeat"/>
    <property type="match status" value="1"/>
</dbReference>
<dbReference type="Proteomes" id="UP001276659">
    <property type="component" value="Unassembled WGS sequence"/>
</dbReference>
<dbReference type="Gene3D" id="1.25.40.20">
    <property type="entry name" value="Ankyrin repeat-containing domain"/>
    <property type="match status" value="2"/>
</dbReference>
<dbReference type="EMBL" id="JASNWA010000011">
    <property type="protein sequence ID" value="KAK3166656.1"/>
    <property type="molecule type" value="Genomic_DNA"/>
</dbReference>
<evidence type="ECO:0000313" key="3">
    <source>
        <dbReference type="Proteomes" id="UP001276659"/>
    </source>
</evidence>
<keyword evidence="1" id="KW-0040">ANK repeat</keyword>
<feature type="repeat" description="ANK" evidence="1">
    <location>
        <begin position="166"/>
        <end position="198"/>
    </location>
</feature>
<dbReference type="SMART" id="SM00248">
    <property type="entry name" value="ANK"/>
    <property type="match status" value="6"/>
</dbReference>
<dbReference type="Pfam" id="PF00023">
    <property type="entry name" value="Ank"/>
    <property type="match status" value="1"/>
</dbReference>
<dbReference type="AlphaFoldDB" id="A0AAD9YWJ8"/>